<feature type="region of interest" description="Disordered" evidence="1">
    <location>
        <begin position="347"/>
        <end position="415"/>
    </location>
</feature>
<dbReference type="InterPro" id="IPR014752">
    <property type="entry name" value="Arrestin-like_C"/>
</dbReference>
<feature type="region of interest" description="Disordered" evidence="1">
    <location>
        <begin position="1"/>
        <end position="25"/>
    </location>
</feature>
<evidence type="ECO:0000313" key="2">
    <source>
        <dbReference type="EMBL" id="KIK03865.1"/>
    </source>
</evidence>
<dbReference type="EMBL" id="KN838575">
    <property type="protein sequence ID" value="KIK03865.1"/>
    <property type="molecule type" value="Genomic_DNA"/>
</dbReference>
<gene>
    <name evidence="2" type="ORF">K443DRAFT_651762</name>
</gene>
<keyword evidence="3" id="KW-1185">Reference proteome</keyword>
<feature type="compositionally biased region" description="Polar residues" evidence="1">
    <location>
        <begin position="75"/>
        <end position="85"/>
    </location>
</feature>
<feature type="compositionally biased region" description="Low complexity" evidence="1">
    <location>
        <begin position="302"/>
        <end position="321"/>
    </location>
</feature>
<feature type="compositionally biased region" description="Polar residues" evidence="1">
    <location>
        <begin position="347"/>
        <end position="362"/>
    </location>
</feature>
<proteinExistence type="predicted"/>
<evidence type="ECO:0000313" key="3">
    <source>
        <dbReference type="Proteomes" id="UP000054477"/>
    </source>
</evidence>
<feature type="compositionally biased region" description="Polar residues" evidence="1">
    <location>
        <begin position="585"/>
        <end position="594"/>
    </location>
</feature>
<dbReference type="HOGENOM" id="CLU_025691_1_0_1"/>
<feature type="region of interest" description="Disordered" evidence="1">
    <location>
        <begin position="285"/>
        <end position="321"/>
    </location>
</feature>
<dbReference type="AlphaFoldDB" id="A0A0C9WW51"/>
<dbReference type="STRING" id="1095629.A0A0C9WW51"/>
<feature type="compositionally biased region" description="Basic and acidic residues" evidence="1">
    <location>
        <begin position="89"/>
        <end position="104"/>
    </location>
</feature>
<protein>
    <recommendedName>
        <fullName evidence="4">Arrestin-like N-terminal domain-containing protein</fullName>
    </recommendedName>
</protein>
<feature type="region of interest" description="Disordered" evidence="1">
    <location>
        <begin position="71"/>
        <end position="123"/>
    </location>
</feature>
<reference evidence="2 3" key="1">
    <citation type="submission" date="2014-04" db="EMBL/GenBank/DDBJ databases">
        <authorList>
            <consortium name="DOE Joint Genome Institute"/>
            <person name="Kuo A."/>
            <person name="Kohler A."/>
            <person name="Nagy L.G."/>
            <person name="Floudas D."/>
            <person name="Copeland A."/>
            <person name="Barry K.W."/>
            <person name="Cichocki N."/>
            <person name="Veneault-Fourrey C."/>
            <person name="LaButti K."/>
            <person name="Lindquist E.A."/>
            <person name="Lipzen A."/>
            <person name="Lundell T."/>
            <person name="Morin E."/>
            <person name="Murat C."/>
            <person name="Sun H."/>
            <person name="Tunlid A."/>
            <person name="Henrissat B."/>
            <person name="Grigoriev I.V."/>
            <person name="Hibbett D.S."/>
            <person name="Martin F."/>
            <person name="Nordberg H.P."/>
            <person name="Cantor M.N."/>
            <person name="Hua S.X."/>
        </authorList>
    </citation>
    <scope>NUCLEOTIDE SEQUENCE [LARGE SCALE GENOMIC DNA]</scope>
    <source>
        <strain evidence="2 3">LaAM-08-1</strain>
    </source>
</reference>
<evidence type="ECO:0000256" key="1">
    <source>
        <dbReference type="SAM" id="MobiDB-lite"/>
    </source>
</evidence>
<name>A0A0C9WW51_9AGAR</name>
<feature type="region of interest" description="Disordered" evidence="1">
    <location>
        <begin position="571"/>
        <end position="617"/>
    </location>
</feature>
<accession>A0A0C9WW51</accession>
<reference evidence="3" key="2">
    <citation type="submission" date="2015-01" db="EMBL/GenBank/DDBJ databases">
        <title>Evolutionary Origins and Diversification of the Mycorrhizal Mutualists.</title>
        <authorList>
            <consortium name="DOE Joint Genome Institute"/>
            <consortium name="Mycorrhizal Genomics Consortium"/>
            <person name="Kohler A."/>
            <person name="Kuo A."/>
            <person name="Nagy L.G."/>
            <person name="Floudas D."/>
            <person name="Copeland A."/>
            <person name="Barry K.W."/>
            <person name="Cichocki N."/>
            <person name="Veneault-Fourrey C."/>
            <person name="LaButti K."/>
            <person name="Lindquist E.A."/>
            <person name="Lipzen A."/>
            <person name="Lundell T."/>
            <person name="Morin E."/>
            <person name="Murat C."/>
            <person name="Riley R."/>
            <person name="Ohm R."/>
            <person name="Sun H."/>
            <person name="Tunlid A."/>
            <person name="Henrissat B."/>
            <person name="Grigoriev I.V."/>
            <person name="Hibbett D.S."/>
            <person name="Martin F."/>
        </authorList>
    </citation>
    <scope>NUCLEOTIDE SEQUENCE [LARGE SCALE GENOMIC DNA]</scope>
    <source>
        <strain evidence="3">LaAM-08-1</strain>
    </source>
</reference>
<dbReference type="Proteomes" id="UP000054477">
    <property type="component" value="Unassembled WGS sequence"/>
</dbReference>
<sequence length="753" mass="81902">MDSASQGQHSPPPWSESPDTESLTLNVRDRFTNRTMSIASLDSSITHLPRYSVLGGQQSLDQEIDANIILDDDPSTQGETTSQFAANDGDIKTTSEDAPHRDRSSLGASSMSPPRYSPIPPRYSGVFGASAQQITAEGLSRTEHTYNICSGLKNKPWATFRIFSEPPVGAAQKHQKFPRFSGGDMVTGLIEFAPDSSQTVNSITVSLRGRIIRGYLAGESDTFLDHQVSIWTRASGDPRFPNPGSTKKFDGKLKGAYQFPFAFPFPTHVDVSTCAATESLPLQTPLDPVVLSPSPGPPSTPATPSSNSLPPATKPSASRFRSFSSSTDASFASSTQDAATVHMGTNHQFTGSHISGISTANISFGDRRKRSSNRERPQSEVYPFPAPSSTGESEKSRLRRALEERDRAHAEIQGNRSRSFSADVYPTPQTFLERGIHANVQYELGLNIVHGMLRPASKLKTAIVYTPSIIPAPASVARQLAYTEGTSLPGPASDPVGWQTLPKVMVSGELLGHRKVEVECTLSLAKPLCYTRGTVIPCYLTLESSNSHALGLLSTPKSPFVRLTRRVRYSQDASSTIDNKKSKESTSPSGTPNGDSVAPNAGFSTFSRPGGRDVKMVSGGRSGEMVQEVDEVELAVWRIPPGDATQELNVKTLEGEIHLAKDLQPTCRFLPFSVEYAVEMLPLVSHVFEPIPPDREHCLLVQPVEIATHHSEGPMPTTFSQPMSDREREKRKKEKEKGKEHVEIMAGRAVFET</sequence>
<dbReference type="Gene3D" id="2.60.40.640">
    <property type="match status" value="1"/>
</dbReference>
<organism evidence="2 3">
    <name type="scientific">Laccaria amethystina LaAM-08-1</name>
    <dbReference type="NCBI Taxonomy" id="1095629"/>
    <lineage>
        <taxon>Eukaryota</taxon>
        <taxon>Fungi</taxon>
        <taxon>Dikarya</taxon>
        <taxon>Basidiomycota</taxon>
        <taxon>Agaricomycotina</taxon>
        <taxon>Agaricomycetes</taxon>
        <taxon>Agaricomycetidae</taxon>
        <taxon>Agaricales</taxon>
        <taxon>Agaricineae</taxon>
        <taxon>Hydnangiaceae</taxon>
        <taxon>Laccaria</taxon>
    </lineage>
</organism>
<evidence type="ECO:0008006" key="4">
    <source>
        <dbReference type="Google" id="ProtNLM"/>
    </source>
</evidence>
<dbReference type="OrthoDB" id="3262423at2759"/>
<feature type="region of interest" description="Disordered" evidence="1">
    <location>
        <begin position="709"/>
        <end position="753"/>
    </location>
</feature>
<feature type="compositionally biased region" description="Basic and acidic residues" evidence="1">
    <location>
        <begin position="392"/>
        <end position="410"/>
    </location>
</feature>